<accession>A0ABW2AER7</accession>
<gene>
    <name evidence="1" type="ORF">ACFQDH_06315</name>
</gene>
<dbReference type="Proteomes" id="UP001596298">
    <property type="component" value="Unassembled WGS sequence"/>
</dbReference>
<dbReference type="SUPFAM" id="SSF53850">
    <property type="entry name" value="Periplasmic binding protein-like II"/>
    <property type="match status" value="1"/>
</dbReference>
<dbReference type="Gene3D" id="3.40.190.10">
    <property type="entry name" value="Periplasmic binding protein-like II"/>
    <property type="match status" value="2"/>
</dbReference>
<evidence type="ECO:0000313" key="1">
    <source>
        <dbReference type="EMBL" id="MFC6704891.1"/>
    </source>
</evidence>
<name>A0ABW2AER7_9MICO</name>
<comment type="caution">
    <text evidence="1">The sequence shown here is derived from an EMBL/GenBank/DDBJ whole genome shotgun (WGS) entry which is preliminary data.</text>
</comment>
<dbReference type="RefSeq" id="WP_382399533.1">
    <property type="nucleotide sequence ID" value="NZ_JBHSWH010000001.1"/>
</dbReference>
<organism evidence="1 2">
    <name type="scientific">Flexivirga alba</name>
    <dbReference type="NCBI Taxonomy" id="702742"/>
    <lineage>
        <taxon>Bacteria</taxon>
        <taxon>Bacillati</taxon>
        <taxon>Actinomycetota</taxon>
        <taxon>Actinomycetes</taxon>
        <taxon>Micrococcales</taxon>
        <taxon>Dermacoccaceae</taxon>
        <taxon>Flexivirga</taxon>
    </lineage>
</organism>
<reference evidence="2" key="1">
    <citation type="journal article" date="2019" name="Int. J. Syst. Evol. Microbiol.">
        <title>The Global Catalogue of Microorganisms (GCM) 10K type strain sequencing project: providing services to taxonomists for standard genome sequencing and annotation.</title>
        <authorList>
            <consortium name="The Broad Institute Genomics Platform"/>
            <consortium name="The Broad Institute Genome Sequencing Center for Infectious Disease"/>
            <person name="Wu L."/>
            <person name="Ma J."/>
        </authorList>
    </citation>
    <scope>NUCLEOTIDE SEQUENCE [LARGE SCALE GENOMIC DNA]</scope>
    <source>
        <strain evidence="2">CCUG 58127</strain>
    </source>
</reference>
<proteinExistence type="predicted"/>
<sequence length="295" mass="31629">MDIVIGSDRLAAAAIEASAGSRDELIRKDIAPLHKASAPFLRSDINGMCEMAIVTLLQATAYGLPVILLPITTLGRYQHQTLVAMKDATVEDLAGSTVGVRSWSQTTGVWMRGFLSEDYGVDLRDVSWTVYEPAHVAAFTDPKWVTRAPEGVKLPVEFLAGNVDFGIMGNELPDDQRVRTVIPNPAQAAEEWSVRNGFAPINHVIAVTESSAKESAGTVLAAYDGLKSAIDAARQPGPVDFTPCGFDALRGPFTRAATYAFEQGVLHEKVDFDEVVERSCAALGVGRARLGGRTA</sequence>
<evidence type="ECO:0000313" key="2">
    <source>
        <dbReference type="Proteomes" id="UP001596298"/>
    </source>
</evidence>
<keyword evidence="2" id="KW-1185">Reference proteome</keyword>
<dbReference type="EMBL" id="JBHSWH010000001">
    <property type="protein sequence ID" value="MFC6704891.1"/>
    <property type="molecule type" value="Genomic_DNA"/>
</dbReference>
<evidence type="ECO:0008006" key="3">
    <source>
        <dbReference type="Google" id="ProtNLM"/>
    </source>
</evidence>
<protein>
    <recommendedName>
        <fullName evidence="3">4,5-dihydroxyphthalate decarboxylase</fullName>
    </recommendedName>
</protein>